<feature type="compositionally biased region" description="Low complexity" evidence="4">
    <location>
        <begin position="8"/>
        <end position="28"/>
    </location>
</feature>
<dbReference type="EMBL" id="HBNR01056297">
    <property type="protein sequence ID" value="CAE4623164.1"/>
    <property type="molecule type" value="Transcribed_RNA"/>
</dbReference>
<feature type="transmembrane region" description="Helical" evidence="5">
    <location>
        <begin position="566"/>
        <end position="586"/>
    </location>
</feature>
<keyword evidence="5" id="KW-0472">Membrane</keyword>
<organism evidence="6">
    <name type="scientific">Alexandrium monilatum</name>
    <dbReference type="NCBI Taxonomy" id="311494"/>
    <lineage>
        <taxon>Eukaryota</taxon>
        <taxon>Sar</taxon>
        <taxon>Alveolata</taxon>
        <taxon>Dinophyceae</taxon>
        <taxon>Gonyaulacales</taxon>
        <taxon>Pyrocystaceae</taxon>
        <taxon>Alexandrium</taxon>
    </lineage>
</organism>
<keyword evidence="5" id="KW-0812">Transmembrane</keyword>
<dbReference type="AlphaFoldDB" id="A0A7S4RRT8"/>
<evidence type="ECO:0000313" key="6">
    <source>
        <dbReference type="EMBL" id="CAE4623164.1"/>
    </source>
</evidence>
<gene>
    <name evidence="6" type="ORF">AMON00008_LOCUS39601</name>
</gene>
<feature type="compositionally biased region" description="Low complexity" evidence="4">
    <location>
        <begin position="43"/>
        <end position="58"/>
    </location>
</feature>
<dbReference type="NCBIfam" id="TIGR02232">
    <property type="entry name" value="myxo_disulf_rpt"/>
    <property type="match status" value="1"/>
</dbReference>
<name>A0A7S4RRT8_9DINO</name>
<sequence>MFEAWNATSTSSEFRTTTSMPEPATVAPRPAPPWVPMPPFYRATSTQTATTTPGVTNASAPDTTPGAASTSVPATEPTDPGLATTREVTSTTATATIAEATAGSRSTTSTPPAAEPPLFPGRPCPVKGCLPCPAHASGWPDCSCDLGHTLTGQPEPDGTGAWSSQPVPWDIVNGWDGSCLPVDCGAAPVVPQAQRLNGDVPQAHRLRFGTLARYLCDVGYFAEPTAGVIDSTAAAGSGLDPVRVVELRCEADGSVRGGAGPHCLPHCGDGILVPVDHMPLYDSREQCDDGNGDGGDGCSSQCRVEPGFVCTGGSPLQPDQCRRAESFAEAVLTLSISGRRAPSAEELGLASGKALASALSCPERDLEILSVQRSAPVNSSENSTGSRYHGSRVAAQVAFRAKVSGTAPTRLTEIRGALTTPGVLLPRIDFAFTERTSLSDLYVRAVEVLTSAEDIGAPTSLAEFVRVREGVFAGVTYILPCLGYILLIGAIIPWCYWMKYVRGRRKRLIGRYDDMHPAFKGSWAFNICSCIERKVLCCSLLLFLPARMADTWDTVGLLPYWTGVRKSLWCCLLYLFGCGLCGAVIGGQRRAEMREFYGLGGEAPTTGRIQLADYCCYLCCAVCCVIQEARHADGAMATLAQNHDYDSEDFSIDMDGDGGLGARGGPPRLALTNGAAVANQRR</sequence>
<evidence type="ECO:0000256" key="4">
    <source>
        <dbReference type="SAM" id="MobiDB-lite"/>
    </source>
</evidence>
<keyword evidence="5" id="KW-1133">Transmembrane helix</keyword>
<keyword evidence="2" id="KW-0677">Repeat</keyword>
<evidence type="ECO:0000256" key="2">
    <source>
        <dbReference type="ARBA" id="ARBA00022737"/>
    </source>
</evidence>
<proteinExistence type="predicted"/>
<accession>A0A7S4RRT8</accession>
<protein>
    <submittedName>
        <fullName evidence="6">Uncharacterized protein</fullName>
    </submittedName>
</protein>
<keyword evidence="3" id="KW-1015">Disulfide bond</keyword>
<feature type="compositionally biased region" description="Pro residues" evidence="4">
    <location>
        <begin position="29"/>
        <end position="39"/>
    </location>
</feature>
<feature type="compositionally biased region" description="Polar residues" evidence="4">
    <location>
        <begin position="59"/>
        <end position="73"/>
    </location>
</feature>
<evidence type="ECO:0000256" key="5">
    <source>
        <dbReference type="SAM" id="Phobius"/>
    </source>
</evidence>
<evidence type="ECO:0000256" key="3">
    <source>
        <dbReference type="ARBA" id="ARBA00023157"/>
    </source>
</evidence>
<feature type="transmembrane region" description="Helical" evidence="5">
    <location>
        <begin position="477"/>
        <end position="497"/>
    </location>
</feature>
<reference evidence="6" key="1">
    <citation type="submission" date="2021-01" db="EMBL/GenBank/DDBJ databases">
        <authorList>
            <person name="Corre E."/>
            <person name="Pelletier E."/>
            <person name="Niang G."/>
            <person name="Scheremetjew M."/>
            <person name="Finn R."/>
            <person name="Kale V."/>
            <person name="Holt S."/>
            <person name="Cochrane G."/>
            <person name="Meng A."/>
            <person name="Brown T."/>
            <person name="Cohen L."/>
        </authorList>
    </citation>
    <scope>NUCLEOTIDE SEQUENCE</scope>
    <source>
        <strain evidence="6">CCMP3105</strain>
    </source>
</reference>
<feature type="region of interest" description="Disordered" evidence="4">
    <location>
        <begin position="1"/>
        <end position="84"/>
    </location>
</feature>
<evidence type="ECO:0000256" key="1">
    <source>
        <dbReference type="ARBA" id="ARBA00022729"/>
    </source>
</evidence>
<dbReference type="InterPro" id="IPR011936">
    <property type="entry name" value="Myxo_disulph_rpt"/>
</dbReference>
<keyword evidence="1" id="KW-0732">Signal</keyword>